<dbReference type="InterPro" id="IPR021005">
    <property type="entry name" value="Znf_CGNR"/>
</dbReference>
<dbReference type="PANTHER" id="PTHR35525:SF3">
    <property type="entry name" value="BLL6575 PROTEIN"/>
    <property type="match status" value="1"/>
</dbReference>
<comment type="caution">
    <text evidence="2">The sequence shown here is derived from an EMBL/GenBank/DDBJ whole genome shotgun (WGS) entry which is preliminary data.</text>
</comment>
<evidence type="ECO:0000313" key="2">
    <source>
        <dbReference type="EMBL" id="MFC4107137.1"/>
    </source>
</evidence>
<dbReference type="PANTHER" id="PTHR35525">
    <property type="entry name" value="BLL6575 PROTEIN"/>
    <property type="match status" value="1"/>
</dbReference>
<organism evidence="2 3">
    <name type="scientific">Micromonospora zhanjiangensis</name>
    <dbReference type="NCBI Taxonomy" id="1522057"/>
    <lineage>
        <taxon>Bacteria</taxon>
        <taxon>Bacillati</taxon>
        <taxon>Actinomycetota</taxon>
        <taxon>Actinomycetes</taxon>
        <taxon>Micromonosporales</taxon>
        <taxon>Micromonosporaceae</taxon>
        <taxon>Micromonospora</taxon>
    </lineage>
</organism>
<dbReference type="Pfam" id="PF07336">
    <property type="entry name" value="ABATE"/>
    <property type="match status" value="1"/>
</dbReference>
<dbReference type="InterPro" id="IPR010852">
    <property type="entry name" value="ABATE"/>
</dbReference>
<dbReference type="EMBL" id="JBHSBN010000008">
    <property type="protein sequence ID" value="MFC4107137.1"/>
    <property type="molecule type" value="Genomic_DNA"/>
</dbReference>
<dbReference type="Gene3D" id="1.10.3300.10">
    <property type="entry name" value="Jann2411-like domain"/>
    <property type="match status" value="1"/>
</dbReference>
<reference evidence="3" key="1">
    <citation type="journal article" date="2019" name="Int. J. Syst. Evol. Microbiol.">
        <title>The Global Catalogue of Microorganisms (GCM) 10K type strain sequencing project: providing services to taxonomists for standard genome sequencing and annotation.</title>
        <authorList>
            <consortium name="The Broad Institute Genomics Platform"/>
            <consortium name="The Broad Institute Genome Sequencing Center for Infectious Disease"/>
            <person name="Wu L."/>
            <person name="Ma J."/>
        </authorList>
    </citation>
    <scope>NUCLEOTIDE SEQUENCE [LARGE SCALE GENOMIC DNA]</scope>
    <source>
        <strain evidence="3">2902at01</strain>
    </source>
</reference>
<accession>A0ABV8KME8</accession>
<feature type="domain" description="Zinc finger CGNR" evidence="1">
    <location>
        <begin position="88"/>
        <end position="129"/>
    </location>
</feature>
<dbReference type="Pfam" id="PF11706">
    <property type="entry name" value="zf-CGNR"/>
    <property type="match status" value="1"/>
</dbReference>
<evidence type="ECO:0000313" key="3">
    <source>
        <dbReference type="Proteomes" id="UP001595868"/>
    </source>
</evidence>
<protein>
    <submittedName>
        <fullName evidence="2">CGNR zinc finger domain-containing protein</fullName>
    </submittedName>
</protein>
<name>A0ABV8KME8_9ACTN</name>
<dbReference type="RefSeq" id="WP_377545934.1">
    <property type="nucleotide sequence ID" value="NZ_JBHSBN010000008.1"/>
</dbReference>
<proteinExistence type="predicted"/>
<keyword evidence="3" id="KW-1185">Reference proteome</keyword>
<dbReference type="Proteomes" id="UP001595868">
    <property type="component" value="Unassembled WGS sequence"/>
</dbReference>
<sequence>MTPIPRSRAAGVVAAFGTGFGQQGAAPPRPALEALNEALRAAPAYPRMRWTGAAVTVAVARSGDARRDLYAELAQAAADLLGDPAVTRVRGCAGANCRLLFLPAHPNRRWCSPDTCGNRARVARHYRRHRG</sequence>
<dbReference type="InterPro" id="IPR023286">
    <property type="entry name" value="ABATE_dom_sf"/>
</dbReference>
<evidence type="ECO:0000259" key="1">
    <source>
        <dbReference type="Pfam" id="PF11706"/>
    </source>
</evidence>
<dbReference type="SUPFAM" id="SSF160904">
    <property type="entry name" value="Jann2411-like"/>
    <property type="match status" value="1"/>
</dbReference>
<gene>
    <name evidence="2" type="ORF">ACFOX0_14520</name>
</gene>